<evidence type="ECO:0000313" key="2">
    <source>
        <dbReference type="Proteomes" id="UP000821845"/>
    </source>
</evidence>
<gene>
    <name evidence="1" type="ORF">HPB50_022331</name>
</gene>
<sequence length="957" mass="109363">MHAMLGLLSASRTCRRLSRALLASKFQSQMMSGTRRDSLVPEGFVAARRESLRPDGLPLPTRRGSLLPPEGFLRPRRDSVRPERRDSYIPPELFLGRRVSLAPEALNRRLSLAAAVLRPANESASPTENNTPSGSYSSFDAVVRDRILQDKKTDVDVRGEPTVTFRKDGEQTGIDLDAKAALAQLRVGEDAPVLERDLILASALVRDAMDSYHSDFKMTEKAVRIYNIYHHWGLQLVLYIFILINHLLAVFERPAVHGCELPIWGTMLIEFVCLSFYTFRLAQAASFSRAEVFWKDPKNLVVMGVVGVTLIDMVIFAAMEMGGLAGMGIRCTRPLRPFLMVNFAENKQVRRAVRNIRNTLKEIIYALILLFMSIALFSLLALKLFQRRSLFYPDGRPYFKDYFDIYFSLYVLITTANHPDVMMPAYNDNSLFALFFVVYTLICLYIFMNIILAVIYYNYRENLKVEVQNMVAVKRDNLSRAFDLLKVRDGDSFVITYSRFVALLDKIPPARSEVTKKILWYVLDQNGDNKVDLPDFMYLADLLNVRIVETEETQNCFERFMPRVYNSVVSQWIRTMTAHLFFRYLFDLLILVNAIVIGLDVYEAEWFFLTVFSIEILLKMYAFGFVQFMKQAWNVFDFIIIGSAVVGTLYEVAVGASSNSRTLTLDILLVLRVLRLVKLIRNFKKFRGIINTITNLGPSILTFGGVLFAVYYVYAVIGMELYRDKITFYGGFNGTHSMETQLYCGNTKLKHSAFYATGYCKNNFNNIFSSFVVLFELMVVNQWHNILPTLFMCTNVRICCPMQIPHYPFFCHLFSIFTAFVLEAFLLEYTLDKTKLESAVETKIGEMGLKFGKQARKKGSKEEGGDGKPQFPEMYVDSDHNVLEDSLDKPDSARNPNVPDMSDSVKSRFHIMKKRRVEDILVMMFEDELEELEIMAMAAANVSCTCPCTCGKKQAAV</sequence>
<keyword evidence="2" id="KW-1185">Reference proteome</keyword>
<proteinExistence type="predicted"/>
<protein>
    <submittedName>
        <fullName evidence="1">Uncharacterized protein</fullName>
    </submittedName>
</protein>
<accession>A0ACB7S0W9</accession>
<comment type="caution">
    <text evidence="1">The sequence shown here is derived from an EMBL/GenBank/DDBJ whole genome shotgun (WGS) entry which is preliminary data.</text>
</comment>
<evidence type="ECO:0000313" key="1">
    <source>
        <dbReference type="EMBL" id="KAH6926797.1"/>
    </source>
</evidence>
<dbReference type="Proteomes" id="UP000821845">
    <property type="component" value="Chromosome 7"/>
</dbReference>
<dbReference type="EMBL" id="CM023487">
    <property type="protein sequence ID" value="KAH6926797.1"/>
    <property type="molecule type" value="Genomic_DNA"/>
</dbReference>
<name>A0ACB7S0W9_HYAAI</name>
<reference evidence="1" key="1">
    <citation type="submission" date="2020-05" db="EMBL/GenBank/DDBJ databases">
        <title>Large-scale comparative analyses of tick genomes elucidate their genetic diversity and vector capacities.</title>
        <authorList>
            <person name="Jia N."/>
            <person name="Wang J."/>
            <person name="Shi W."/>
            <person name="Du L."/>
            <person name="Sun Y."/>
            <person name="Zhan W."/>
            <person name="Jiang J."/>
            <person name="Wang Q."/>
            <person name="Zhang B."/>
            <person name="Ji P."/>
            <person name="Sakyi L.B."/>
            <person name="Cui X."/>
            <person name="Yuan T."/>
            <person name="Jiang B."/>
            <person name="Yang W."/>
            <person name="Lam T.T.-Y."/>
            <person name="Chang Q."/>
            <person name="Ding S."/>
            <person name="Wang X."/>
            <person name="Zhu J."/>
            <person name="Ruan X."/>
            <person name="Zhao L."/>
            <person name="Wei J."/>
            <person name="Que T."/>
            <person name="Du C."/>
            <person name="Cheng J."/>
            <person name="Dai P."/>
            <person name="Han X."/>
            <person name="Huang E."/>
            <person name="Gao Y."/>
            <person name="Liu J."/>
            <person name="Shao H."/>
            <person name="Ye R."/>
            <person name="Li L."/>
            <person name="Wei W."/>
            <person name="Wang X."/>
            <person name="Wang C."/>
            <person name="Yang T."/>
            <person name="Huo Q."/>
            <person name="Li W."/>
            <person name="Guo W."/>
            <person name="Chen H."/>
            <person name="Zhou L."/>
            <person name="Ni X."/>
            <person name="Tian J."/>
            <person name="Zhou Y."/>
            <person name="Sheng Y."/>
            <person name="Liu T."/>
            <person name="Pan Y."/>
            <person name="Xia L."/>
            <person name="Li J."/>
            <person name="Zhao F."/>
            <person name="Cao W."/>
        </authorList>
    </citation>
    <scope>NUCLEOTIDE SEQUENCE</scope>
    <source>
        <strain evidence="1">Hyas-2018</strain>
    </source>
</reference>
<organism evidence="1 2">
    <name type="scientific">Hyalomma asiaticum</name>
    <name type="common">Tick</name>
    <dbReference type="NCBI Taxonomy" id="266040"/>
    <lineage>
        <taxon>Eukaryota</taxon>
        <taxon>Metazoa</taxon>
        <taxon>Ecdysozoa</taxon>
        <taxon>Arthropoda</taxon>
        <taxon>Chelicerata</taxon>
        <taxon>Arachnida</taxon>
        <taxon>Acari</taxon>
        <taxon>Parasitiformes</taxon>
        <taxon>Ixodida</taxon>
        <taxon>Ixodoidea</taxon>
        <taxon>Ixodidae</taxon>
        <taxon>Hyalomminae</taxon>
        <taxon>Hyalomma</taxon>
    </lineage>
</organism>